<dbReference type="EMBL" id="VSSQ01035367">
    <property type="protein sequence ID" value="MPM87566.1"/>
    <property type="molecule type" value="Genomic_DNA"/>
</dbReference>
<sequence length="57" mass="6219">MPTIKFYNVKSRKAVEVDVSKVKKVTLKNGRPAAETIDPETGVKMFKILSAADAALL</sequence>
<name>A0A645DDX3_9ZZZZ</name>
<reference evidence="1" key="1">
    <citation type="submission" date="2019-08" db="EMBL/GenBank/DDBJ databases">
        <authorList>
            <person name="Kucharzyk K."/>
            <person name="Murdoch R.W."/>
            <person name="Higgins S."/>
            <person name="Loffler F."/>
        </authorList>
    </citation>
    <scope>NUCLEOTIDE SEQUENCE</scope>
</reference>
<accession>A0A645DDX3</accession>
<protein>
    <submittedName>
        <fullName evidence="1">Uncharacterized protein</fullName>
    </submittedName>
</protein>
<comment type="caution">
    <text evidence="1">The sequence shown here is derived from an EMBL/GenBank/DDBJ whole genome shotgun (WGS) entry which is preliminary data.</text>
</comment>
<evidence type="ECO:0000313" key="1">
    <source>
        <dbReference type="EMBL" id="MPM87566.1"/>
    </source>
</evidence>
<dbReference type="AlphaFoldDB" id="A0A645DDX3"/>
<organism evidence="1">
    <name type="scientific">bioreactor metagenome</name>
    <dbReference type="NCBI Taxonomy" id="1076179"/>
    <lineage>
        <taxon>unclassified sequences</taxon>
        <taxon>metagenomes</taxon>
        <taxon>ecological metagenomes</taxon>
    </lineage>
</organism>
<gene>
    <name evidence="1" type="ORF">SDC9_134666</name>
</gene>
<proteinExistence type="predicted"/>